<dbReference type="Proteomes" id="UP000094969">
    <property type="component" value="Chromosome"/>
</dbReference>
<gene>
    <name evidence="1" type="ORF">BHK69_15815</name>
</gene>
<name>A0A1D7U303_9HYPH</name>
<dbReference type="OrthoDB" id="7206787at2"/>
<accession>A0A1D7U303</accession>
<dbReference type="AlphaFoldDB" id="A0A1D7U303"/>
<dbReference type="RefSeq" id="WP_069690933.1">
    <property type="nucleotide sequence ID" value="NZ_CP017147.1"/>
</dbReference>
<evidence type="ECO:0000313" key="2">
    <source>
        <dbReference type="Proteomes" id="UP000094969"/>
    </source>
</evidence>
<dbReference type="EMBL" id="CP017147">
    <property type="protein sequence ID" value="AOO81722.1"/>
    <property type="molecule type" value="Genomic_DNA"/>
</dbReference>
<proteinExistence type="predicted"/>
<protein>
    <submittedName>
        <fullName evidence="1">Uncharacterized protein</fullName>
    </submittedName>
</protein>
<reference evidence="1 2" key="1">
    <citation type="journal article" date="2015" name="Antonie Van Leeuwenhoek">
        <title>Bosea vaviloviae sp. nov., a new species of slow-growing rhizobia isolated from nodules of the relict species Vavilovia formosa (Stev.) Fed.</title>
        <authorList>
            <person name="Safronova V.I."/>
            <person name="Kuznetsova I.G."/>
            <person name="Sazanova A.L."/>
            <person name="Kimeklis A.K."/>
            <person name="Belimov A.A."/>
            <person name="Andronov E.E."/>
            <person name="Pinaev A.G."/>
            <person name="Chizhevskaya E.P."/>
            <person name="Pukhaev A.R."/>
            <person name="Popov K.P."/>
            <person name="Willems A."/>
            <person name="Tikhonovich I.A."/>
        </authorList>
    </citation>
    <scope>NUCLEOTIDE SEQUENCE [LARGE SCALE GENOMIC DNA]</scope>
    <source>
        <strain evidence="1 2">Vaf18</strain>
    </source>
</reference>
<keyword evidence="2" id="KW-1185">Reference proteome</keyword>
<evidence type="ECO:0000313" key="1">
    <source>
        <dbReference type="EMBL" id="AOO81722.1"/>
    </source>
</evidence>
<sequence length="127" mass="13729">MFASLLATLGAGQAAGADRCRFVVDERSHIDGPCKIERHRGGGFGIEAMRRSRAFAVVYVAPSGAARAYWNGLSGARKADVDLGDVERAGACWSNARAMICAWADRAWADRPQGSSVKPFEERARTR</sequence>
<dbReference type="STRING" id="1526658.BHK69_15815"/>
<organism evidence="1 2">
    <name type="scientific">Bosea vaviloviae</name>
    <dbReference type="NCBI Taxonomy" id="1526658"/>
    <lineage>
        <taxon>Bacteria</taxon>
        <taxon>Pseudomonadati</taxon>
        <taxon>Pseudomonadota</taxon>
        <taxon>Alphaproteobacteria</taxon>
        <taxon>Hyphomicrobiales</taxon>
        <taxon>Boseaceae</taxon>
        <taxon>Bosea</taxon>
    </lineage>
</organism>
<dbReference type="KEGG" id="bvv:BHK69_15815"/>